<comment type="caution">
    <text evidence="2">The sequence shown here is derived from an EMBL/GenBank/DDBJ whole genome shotgun (WGS) entry which is preliminary data.</text>
</comment>
<keyword evidence="3" id="KW-1185">Reference proteome</keyword>
<protein>
    <submittedName>
        <fullName evidence="2">Uncharacterized protein</fullName>
    </submittedName>
</protein>
<gene>
    <name evidence="2" type="ORF">LWI28_016137</name>
</gene>
<evidence type="ECO:0000313" key="2">
    <source>
        <dbReference type="EMBL" id="KAI9153759.1"/>
    </source>
</evidence>
<organism evidence="2 3">
    <name type="scientific">Acer negundo</name>
    <name type="common">Box elder</name>
    <dbReference type="NCBI Taxonomy" id="4023"/>
    <lineage>
        <taxon>Eukaryota</taxon>
        <taxon>Viridiplantae</taxon>
        <taxon>Streptophyta</taxon>
        <taxon>Embryophyta</taxon>
        <taxon>Tracheophyta</taxon>
        <taxon>Spermatophyta</taxon>
        <taxon>Magnoliopsida</taxon>
        <taxon>eudicotyledons</taxon>
        <taxon>Gunneridae</taxon>
        <taxon>Pentapetalae</taxon>
        <taxon>rosids</taxon>
        <taxon>malvids</taxon>
        <taxon>Sapindales</taxon>
        <taxon>Sapindaceae</taxon>
        <taxon>Hippocastanoideae</taxon>
        <taxon>Acereae</taxon>
        <taxon>Acer</taxon>
    </lineage>
</organism>
<dbReference type="EMBL" id="JAJSOW010000108">
    <property type="protein sequence ID" value="KAI9153759.1"/>
    <property type="molecule type" value="Genomic_DNA"/>
</dbReference>
<evidence type="ECO:0000256" key="1">
    <source>
        <dbReference type="SAM" id="MobiDB-lite"/>
    </source>
</evidence>
<sequence>MPGAPKGPPIGRWKRARRAEVDTSAEDDDFDILHVDSLDFAKRQKVLEKNQVGITSRQIDLESLIRDLTKIVITSFTELRQDLRLTPYVRRLKGTTGPTTVPSAIVTIEIPPVGAIVVGPSSTGAPVSTLDPTLLTTQSTDEEAAQIELVVACSLIDRGVRSTGGPGVGEAAARRRLAEGRTHRKGREAGRKDPKGKSIAKSTQDEDESD</sequence>
<dbReference type="Proteomes" id="UP001064489">
    <property type="component" value="Chromosome 11"/>
</dbReference>
<evidence type="ECO:0000313" key="3">
    <source>
        <dbReference type="Proteomes" id="UP001064489"/>
    </source>
</evidence>
<reference evidence="2" key="2">
    <citation type="submission" date="2023-02" db="EMBL/GenBank/DDBJ databases">
        <authorList>
            <person name="Swenson N.G."/>
            <person name="Wegrzyn J.L."/>
            <person name="Mcevoy S.L."/>
        </authorList>
    </citation>
    <scope>NUCLEOTIDE SEQUENCE</scope>
    <source>
        <strain evidence="2">91603</strain>
        <tissue evidence="2">Leaf</tissue>
    </source>
</reference>
<feature type="region of interest" description="Disordered" evidence="1">
    <location>
        <begin position="162"/>
        <end position="210"/>
    </location>
</feature>
<feature type="compositionally biased region" description="Basic and acidic residues" evidence="1">
    <location>
        <begin position="172"/>
        <end position="196"/>
    </location>
</feature>
<proteinExistence type="predicted"/>
<accession>A0AAD5I6Z8</accession>
<reference evidence="2" key="1">
    <citation type="journal article" date="2022" name="Plant J.">
        <title>Strategies of tolerance reflected in two North American maple genomes.</title>
        <authorList>
            <person name="McEvoy S.L."/>
            <person name="Sezen U.U."/>
            <person name="Trouern-Trend A."/>
            <person name="McMahon S.M."/>
            <person name="Schaberg P.G."/>
            <person name="Yang J."/>
            <person name="Wegrzyn J.L."/>
            <person name="Swenson N.G."/>
        </authorList>
    </citation>
    <scope>NUCLEOTIDE SEQUENCE</scope>
    <source>
        <strain evidence="2">91603</strain>
    </source>
</reference>
<name>A0AAD5I6Z8_ACENE</name>
<dbReference type="AlphaFoldDB" id="A0AAD5I6Z8"/>